<keyword evidence="2" id="KW-1185">Reference proteome</keyword>
<name>A0ACC0YA09_9ROSI</name>
<evidence type="ECO:0000313" key="2">
    <source>
        <dbReference type="Proteomes" id="UP001163603"/>
    </source>
</evidence>
<dbReference type="Proteomes" id="UP001163603">
    <property type="component" value="Chromosome 8"/>
</dbReference>
<protein>
    <submittedName>
        <fullName evidence="1">Uncharacterized protein</fullName>
    </submittedName>
</protein>
<gene>
    <name evidence="1" type="ORF">Pint_14606</name>
</gene>
<reference evidence="2" key="1">
    <citation type="journal article" date="2023" name="G3 (Bethesda)">
        <title>Genome assembly and association tests identify interacting loci associated with vigor, precocity, and sex in interspecific pistachio rootstocks.</title>
        <authorList>
            <person name="Palmer W."/>
            <person name="Jacygrad E."/>
            <person name="Sagayaradj S."/>
            <person name="Cavanaugh K."/>
            <person name="Han R."/>
            <person name="Bertier L."/>
            <person name="Beede B."/>
            <person name="Kafkas S."/>
            <person name="Golino D."/>
            <person name="Preece J."/>
            <person name="Michelmore R."/>
        </authorList>
    </citation>
    <scope>NUCLEOTIDE SEQUENCE [LARGE SCALE GENOMIC DNA]</scope>
</reference>
<evidence type="ECO:0000313" key="1">
    <source>
        <dbReference type="EMBL" id="KAJ0031340.1"/>
    </source>
</evidence>
<dbReference type="EMBL" id="CM047743">
    <property type="protein sequence ID" value="KAJ0031340.1"/>
    <property type="molecule type" value="Genomic_DNA"/>
</dbReference>
<proteinExistence type="predicted"/>
<organism evidence="1 2">
    <name type="scientific">Pistacia integerrima</name>
    <dbReference type="NCBI Taxonomy" id="434235"/>
    <lineage>
        <taxon>Eukaryota</taxon>
        <taxon>Viridiplantae</taxon>
        <taxon>Streptophyta</taxon>
        <taxon>Embryophyta</taxon>
        <taxon>Tracheophyta</taxon>
        <taxon>Spermatophyta</taxon>
        <taxon>Magnoliopsida</taxon>
        <taxon>eudicotyledons</taxon>
        <taxon>Gunneridae</taxon>
        <taxon>Pentapetalae</taxon>
        <taxon>rosids</taxon>
        <taxon>malvids</taxon>
        <taxon>Sapindales</taxon>
        <taxon>Anacardiaceae</taxon>
        <taxon>Pistacia</taxon>
    </lineage>
</organism>
<comment type="caution">
    <text evidence="1">The sequence shown here is derived from an EMBL/GenBank/DDBJ whole genome shotgun (WGS) entry which is preliminary data.</text>
</comment>
<accession>A0ACC0YA09</accession>
<sequence length="160" mass="18068">MMISKFNLKPGIKHYGCMVDLYVRAGMLEKALEVISSSPSKDCPVLWRTLLGSCKIHRNVEMGETAMRNLVQLGVSSARDYVLLATIYAASKDPEGVARMRKLIKSQGIKTTPGWSWIEVDSDEEQGHTPDLPPTINGSSFHHTRYWERDENLYSDQQPL</sequence>